<sequence>MIHLHNVAVHLEPDRAWARDDVPAGPYLHGSRKRYEQGDHLLTDVVSTMPGEEDDRRMCFATVSLDEALDWAYRRGIRHGGDTLYVYEVEMEDPQVDVNAHPLGSEGPVTSVMSPRGRVVRVAHEVPVTEYPHAFLG</sequence>
<dbReference type="AlphaFoldDB" id="A0A853BYC4"/>
<dbReference type="Proteomes" id="UP000530424">
    <property type="component" value="Unassembled WGS sequence"/>
</dbReference>
<name>A0A853BYC4_9ACTN</name>
<proteinExistence type="predicted"/>
<gene>
    <name evidence="1" type="ORF">HNR19_000649</name>
</gene>
<accession>A0A853BYC4</accession>
<protein>
    <submittedName>
        <fullName evidence="1">Uncharacterized protein</fullName>
    </submittedName>
</protein>
<dbReference type="EMBL" id="JACCFP010000001">
    <property type="protein sequence ID" value="NYI99950.1"/>
    <property type="molecule type" value="Genomic_DNA"/>
</dbReference>
<keyword evidence="2" id="KW-1185">Reference proteome</keyword>
<evidence type="ECO:0000313" key="2">
    <source>
        <dbReference type="Proteomes" id="UP000530424"/>
    </source>
</evidence>
<evidence type="ECO:0000313" key="1">
    <source>
        <dbReference type="EMBL" id="NYI99950.1"/>
    </source>
</evidence>
<reference evidence="1 2" key="1">
    <citation type="submission" date="2020-07" db="EMBL/GenBank/DDBJ databases">
        <title>Sequencing the genomes of 1000 actinobacteria strains.</title>
        <authorList>
            <person name="Klenk H.-P."/>
        </authorList>
    </citation>
    <scope>NUCLEOTIDE SEQUENCE [LARGE SCALE GENOMIC DNA]</scope>
    <source>
        <strain evidence="1 2">DSM 103833</strain>
    </source>
</reference>
<dbReference type="RefSeq" id="WP_179666588.1">
    <property type="nucleotide sequence ID" value="NZ_JACCFP010000001.1"/>
</dbReference>
<organism evidence="1 2">
    <name type="scientific">Nocardioides thalensis</name>
    <dbReference type="NCBI Taxonomy" id="1914755"/>
    <lineage>
        <taxon>Bacteria</taxon>
        <taxon>Bacillati</taxon>
        <taxon>Actinomycetota</taxon>
        <taxon>Actinomycetes</taxon>
        <taxon>Propionibacteriales</taxon>
        <taxon>Nocardioidaceae</taxon>
        <taxon>Nocardioides</taxon>
    </lineage>
</organism>
<comment type="caution">
    <text evidence="1">The sequence shown here is derived from an EMBL/GenBank/DDBJ whole genome shotgun (WGS) entry which is preliminary data.</text>
</comment>